<dbReference type="SMART" id="SM00220">
    <property type="entry name" value="S_TKc"/>
    <property type="match status" value="1"/>
</dbReference>
<evidence type="ECO:0000313" key="8">
    <source>
        <dbReference type="EMBL" id="PHT50255.1"/>
    </source>
</evidence>
<dbReference type="InterPro" id="IPR006016">
    <property type="entry name" value="UspA"/>
</dbReference>
<dbReference type="PANTHER" id="PTHR47987">
    <property type="entry name" value="OS08G0249100 PROTEIN"/>
    <property type="match status" value="1"/>
</dbReference>
<dbReference type="Gene3D" id="1.10.510.10">
    <property type="entry name" value="Transferase(Phosphotransferase) domain 1"/>
    <property type="match status" value="1"/>
</dbReference>
<keyword evidence="9" id="KW-1185">Reference proteome</keyword>
<accession>A0A2G2WYG6</accession>
<dbReference type="FunFam" id="3.40.50.620:FF:000177">
    <property type="entry name" value="probable receptor-like serine/threonine-protein kinase At5g57670"/>
    <property type="match status" value="1"/>
</dbReference>
<dbReference type="STRING" id="33114.A0A2G2WYG6"/>
<dbReference type="Gene3D" id="3.30.200.20">
    <property type="entry name" value="Phosphorylase Kinase, domain 1"/>
    <property type="match status" value="1"/>
</dbReference>
<evidence type="ECO:0000256" key="3">
    <source>
        <dbReference type="ARBA" id="ARBA00022777"/>
    </source>
</evidence>
<dbReference type="InterPro" id="IPR008271">
    <property type="entry name" value="Ser/Thr_kinase_AS"/>
</dbReference>
<dbReference type="PANTHER" id="PTHR47987:SF2">
    <property type="entry name" value="PROTEIN KINASE DOMAIN-CONTAINING PROTEIN"/>
    <property type="match status" value="1"/>
</dbReference>
<dbReference type="InterPro" id="IPR017441">
    <property type="entry name" value="Protein_kinase_ATP_BS"/>
</dbReference>
<evidence type="ECO:0000256" key="1">
    <source>
        <dbReference type="ARBA" id="ARBA00022679"/>
    </source>
</evidence>
<dbReference type="SUPFAM" id="SSF52402">
    <property type="entry name" value="Adenine nucleotide alpha hydrolases-like"/>
    <property type="match status" value="1"/>
</dbReference>
<evidence type="ECO:0000256" key="6">
    <source>
        <dbReference type="SAM" id="MobiDB-lite"/>
    </source>
</evidence>
<dbReference type="GO" id="GO:0005524">
    <property type="term" value="F:ATP binding"/>
    <property type="evidence" value="ECO:0007669"/>
    <property type="project" value="UniProtKB-UniRule"/>
</dbReference>
<dbReference type="PROSITE" id="PS50011">
    <property type="entry name" value="PROTEIN_KINASE_DOM"/>
    <property type="match status" value="1"/>
</dbReference>
<dbReference type="InterPro" id="IPR011009">
    <property type="entry name" value="Kinase-like_dom_sf"/>
</dbReference>
<sequence>MTQLQCVLAGGEGEGEDGNRTVIVGVKMDGASRELLTWALVKVAQPGDRVIALHVLNNNEIVDRDGKSSLLSLVKAFDSVLAVYEGFCNLKQVDLKLKICRGTSIRKIIVREANSYLATDVIVGAANHTIRSSASVAKYCARKLPKDCSVLAVNNGKIVFQREASLASYASSKELEHHHGNRLLSVIQRTLTKNSRALNDSTGLRPTNSCRQDGYQTLGEALLKAASASAENSLQQNCSICSPGSPLPDNSCIQTHEEPSDNNHDDSSMAIVPVQRQESGSSSITLLIKDLPEVRPGWPLLSRVILSNQQAADTSSIRKLSVVQWALCLPSRHLLCIEDSEKRDQQSAADETHAPVLDEESGAIVPVNHETTSSKSSPDNSPRTLPRELEGLHEKYSATCRLFKFQELLLATLSFSSENIIGKGGSSQVFKGCLPDGKELAVKILKQSEDAVREFVLEIEIIIALSHKNIISLFGFCFEDNRLLLVYDFLSRGSLEENLHGNNKDPLVFGWKERYKVAVGVAEALEYLHGRDDQPVIHRDVKSSNILLCDDFEPQLSDFGLAKWATTTSSHITCTDVAGTFGYLAPEYFMYGKVNDKIDVYAFGVVLLELLSGRKPISSNCPKGQESLVIWAKPILTSGKYAQLLDPQLSSDYDCELVERMVLAAALCIRRAPRARPQMSIVSKLLKGDAETTKWVRLQVNGSEGSDTRLPINAMEGADMLEDDTFSQSNLRSHLNLAFLGVEEDSLSMSSIEHNVSLEDYLRGRWSRSSSFD</sequence>
<dbReference type="Pfam" id="PF00582">
    <property type="entry name" value="Usp"/>
    <property type="match status" value="1"/>
</dbReference>
<dbReference type="Pfam" id="PF00069">
    <property type="entry name" value="Pkinase"/>
    <property type="match status" value="1"/>
</dbReference>
<evidence type="ECO:0000313" key="9">
    <source>
        <dbReference type="Proteomes" id="UP000224567"/>
    </source>
</evidence>
<dbReference type="PROSITE" id="PS00107">
    <property type="entry name" value="PROTEIN_KINASE_ATP"/>
    <property type="match status" value="1"/>
</dbReference>
<dbReference type="Proteomes" id="UP000224567">
    <property type="component" value="Unassembled WGS sequence"/>
</dbReference>
<gene>
    <name evidence="8" type="ORF">CQW23_10002</name>
</gene>
<dbReference type="GO" id="GO:0004672">
    <property type="term" value="F:protein kinase activity"/>
    <property type="evidence" value="ECO:0007669"/>
    <property type="project" value="InterPro"/>
</dbReference>
<dbReference type="AlphaFoldDB" id="A0A2G2WYG6"/>
<feature type="domain" description="Protein kinase" evidence="7">
    <location>
        <begin position="415"/>
        <end position="696"/>
    </location>
</feature>
<dbReference type="EMBL" id="MLFT02000004">
    <property type="protein sequence ID" value="PHT50255.1"/>
    <property type="molecule type" value="Genomic_DNA"/>
</dbReference>
<evidence type="ECO:0000256" key="4">
    <source>
        <dbReference type="ARBA" id="ARBA00022840"/>
    </source>
</evidence>
<dbReference type="InterPro" id="IPR000719">
    <property type="entry name" value="Prot_kinase_dom"/>
</dbReference>
<dbReference type="OrthoDB" id="654677at2759"/>
<feature type="region of interest" description="Disordered" evidence="6">
    <location>
        <begin position="345"/>
        <end position="364"/>
    </location>
</feature>
<dbReference type="Gene3D" id="3.40.50.620">
    <property type="entry name" value="HUPs"/>
    <property type="match status" value="1"/>
</dbReference>
<protein>
    <recommendedName>
        <fullName evidence="7">Protein kinase domain-containing protein</fullName>
    </recommendedName>
</protein>
<reference evidence="8 9" key="1">
    <citation type="journal article" date="2017" name="Genome Biol.">
        <title>New reference genome sequences of hot pepper reveal the massive evolution of plant disease-resistance genes by retroduplication.</title>
        <authorList>
            <person name="Kim S."/>
            <person name="Park J."/>
            <person name="Yeom S.I."/>
            <person name="Kim Y.M."/>
            <person name="Seo E."/>
            <person name="Kim K.T."/>
            <person name="Kim M.S."/>
            <person name="Lee J.M."/>
            <person name="Cheong K."/>
            <person name="Shin H.S."/>
            <person name="Kim S.B."/>
            <person name="Han K."/>
            <person name="Lee J."/>
            <person name="Park M."/>
            <person name="Lee H.A."/>
            <person name="Lee H.Y."/>
            <person name="Lee Y."/>
            <person name="Oh S."/>
            <person name="Lee J.H."/>
            <person name="Choi E."/>
            <person name="Choi E."/>
            <person name="Lee S.E."/>
            <person name="Jeon J."/>
            <person name="Kim H."/>
            <person name="Choi G."/>
            <person name="Song H."/>
            <person name="Lee J."/>
            <person name="Lee S.C."/>
            <person name="Kwon J.K."/>
            <person name="Lee H.Y."/>
            <person name="Koo N."/>
            <person name="Hong Y."/>
            <person name="Kim R.W."/>
            <person name="Kang W.H."/>
            <person name="Huh J.H."/>
            <person name="Kang B.C."/>
            <person name="Yang T.J."/>
            <person name="Lee Y.H."/>
            <person name="Bennetzen J.L."/>
            <person name="Choi D."/>
        </authorList>
    </citation>
    <scope>NUCLEOTIDE SEQUENCE [LARGE SCALE GENOMIC DNA]</scope>
    <source>
        <strain evidence="9">cv. PBC81</strain>
    </source>
</reference>
<dbReference type="FunFam" id="3.30.200.20:FF:000268">
    <property type="entry name" value="probable receptor-like serine/threonine-protein kinase At5g57670"/>
    <property type="match status" value="1"/>
</dbReference>
<organism evidence="8 9">
    <name type="scientific">Capsicum baccatum</name>
    <name type="common">Peruvian pepper</name>
    <dbReference type="NCBI Taxonomy" id="33114"/>
    <lineage>
        <taxon>Eukaryota</taxon>
        <taxon>Viridiplantae</taxon>
        <taxon>Streptophyta</taxon>
        <taxon>Embryophyta</taxon>
        <taxon>Tracheophyta</taxon>
        <taxon>Spermatophyta</taxon>
        <taxon>Magnoliopsida</taxon>
        <taxon>eudicotyledons</taxon>
        <taxon>Gunneridae</taxon>
        <taxon>Pentapetalae</taxon>
        <taxon>asterids</taxon>
        <taxon>lamiids</taxon>
        <taxon>Solanales</taxon>
        <taxon>Solanaceae</taxon>
        <taxon>Solanoideae</taxon>
        <taxon>Capsiceae</taxon>
        <taxon>Capsicum</taxon>
    </lineage>
</organism>
<dbReference type="FunFam" id="1.10.510.10:FF:000284">
    <property type="entry name" value="Putative receptor-like serine/threonine-protein kinase"/>
    <property type="match status" value="1"/>
</dbReference>
<keyword evidence="1" id="KW-0808">Transferase</keyword>
<dbReference type="InterPro" id="IPR046958">
    <property type="entry name" value="RBK1/2/STUNTED"/>
</dbReference>
<keyword evidence="3" id="KW-0418">Kinase</keyword>
<keyword evidence="4 5" id="KW-0067">ATP-binding</keyword>
<comment type="caution">
    <text evidence="8">The sequence shown here is derived from an EMBL/GenBank/DDBJ whole genome shotgun (WGS) entry which is preliminary data.</text>
</comment>
<evidence type="ECO:0000256" key="5">
    <source>
        <dbReference type="PROSITE-ProRule" id="PRU10141"/>
    </source>
</evidence>
<dbReference type="SUPFAM" id="SSF56112">
    <property type="entry name" value="Protein kinase-like (PK-like)"/>
    <property type="match status" value="1"/>
</dbReference>
<reference evidence="9" key="2">
    <citation type="journal article" date="2017" name="J. Anim. Genet.">
        <title>Multiple reference genome sequences of hot pepper reveal the massive evolution of plant disease resistance genes by retroduplication.</title>
        <authorList>
            <person name="Kim S."/>
            <person name="Park J."/>
            <person name="Yeom S.-I."/>
            <person name="Kim Y.-M."/>
            <person name="Seo E."/>
            <person name="Kim K.-T."/>
            <person name="Kim M.-S."/>
            <person name="Lee J.M."/>
            <person name="Cheong K."/>
            <person name="Shin H.-S."/>
            <person name="Kim S.-B."/>
            <person name="Han K."/>
            <person name="Lee J."/>
            <person name="Park M."/>
            <person name="Lee H.-A."/>
            <person name="Lee H.-Y."/>
            <person name="Lee Y."/>
            <person name="Oh S."/>
            <person name="Lee J.H."/>
            <person name="Choi E."/>
            <person name="Choi E."/>
            <person name="Lee S.E."/>
            <person name="Jeon J."/>
            <person name="Kim H."/>
            <person name="Choi G."/>
            <person name="Song H."/>
            <person name="Lee J."/>
            <person name="Lee S.-C."/>
            <person name="Kwon J.-K."/>
            <person name="Lee H.-Y."/>
            <person name="Koo N."/>
            <person name="Hong Y."/>
            <person name="Kim R.W."/>
            <person name="Kang W.-H."/>
            <person name="Huh J.H."/>
            <person name="Kang B.-C."/>
            <person name="Yang T.-J."/>
            <person name="Lee Y.-H."/>
            <person name="Bennetzen J.L."/>
            <person name="Choi D."/>
        </authorList>
    </citation>
    <scope>NUCLEOTIDE SEQUENCE [LARGE SCALE GENOMIC DNA]</scope>
    <source>
        <strain evidence="9">cv. PBC81</strain>
    </source>
</reference>
<dbReference type="CDD" id="cd00293">
    <property type="entry name" value="USP-like"/>
    <property type="match status" value="1"/>
</dbReference>
<evidence type="ECO:0000256" key="2">
    <source>
        <dbReference type="ARBA" id="ARBA00022741"/>
    </source>
</evidence>
<keyword evidence="2 5" id="KW-0547">Nucleotide-binding</keyword>
<dbReference type="InterPro" id="IPR014729">
    <property type="entry name" value="Rossmann-like_a/b/a_fold"/>
</dbReference>
<proteinExistence type="predicted"/>
<evidence type="ECO:0000259" key="7">
    <source>
        <dbReference type="PROSITE" id="PS50011"/>
    </source>
</evidence>
<feature type="binding site" evidence="5">
    <location>
        <position position="443"/>
    </location>
    <ligand>
        <name>ATP</name>
        <dbReference type="ChEBI" id="CHEBI:30616"/>
    </ligand>
</feature>
<name>A0A2G2WYG6_CAPBA</name>
<dbReference type="PROSITE" id="PS00108">
    <property type="entry name" value="PROTEIN_KINASE_ST"/>
    <property type="match status" value="1"/>
</dbReference>